<reference evidence="7" key="3">
    <citation type="submission" date="2025-09" db="UniProtKB">
        <authorList>
            <consortium name="Ensembl"/>
        </authorList>
    </citation>
    <scope>IDENTIFICATION</scope>
</reference>
<feature type="coiled-coil region" evidence="5">
    <location>
        <begin position="127"/>
        <end position="161"/>
    </location>
</feature>
<evidence type="ECO:0000256" key="4">
    <source>
        <dbReference type="PROSITE-ProRule" id="PRU00024"/>
    </source>
</evidence>
<dbReference type="InterPro" id="IPR050143">
    <property type="entry name" value="TRIM/RBCC"/>
</dbReference>
<keyword evidence="2 4" id="KW-0863">Zinc-finger</keyword>
<dbReference type="PROSITE" id="PS50119">
    <property type="entry name" value="ZF_BBOX"/>
    <property type="match status" value="1"/>
</dbReference>
<dbReference type="InterPro" id="IPR013083">
    <property type="entry name" value="Znf_RING/FYVE/PHD"/>
</dbReference>
<sequence length="378" mass="43821">MASKEIVSDPQDLLTCAICKVHLSDPTTEACGHSFCQSYLSSRNEVSMPLSCSECPEVSQSQAFKDTSRKSNMAVIVTQYEQYPEKASNCEKHQETQKLFCMNDQTFLCMFCSKSQEHETHEVCSMEEAAEDYRKRLQDNLKLLDENLKDVKKLMHEEKEVPRTWAVVWTEQVDMSKEMLKEKFQEISEFLSDEEEDVHSLVELDEEEDEMFQKLKDHEAQEEIKNIQKKESSRLQLLQHSKNLREMVSELEEKSHMSDGDLLQDIGNTLSRSELLLLQKPEPFTPKLSDSYCVDLSKFLKKFQESRLLACHYPYELSDDRKRTFTFADLSSGQTYIVYTSGSIHYMSGRELSIIPLDIDSISQEEQAQPIFACYCAY</sequence>
<keyword evidence="1" id="KW-0479">Metal-binding</keyword>
<name>A0A7N4NP88_SARHA</name>
<organism evidence="7 8">
    <name type="scientific">Sarcophilus harrisii</name>
    <name type="common">Tasmanian devil</name>
    <name type="synonym">Sarcophilus laniarius</name>
    <dbReference type="NCBI Taxonomy" id="9305"/>
    <lineage>
        <taxon>Eukaryota</taxon>
        <taxon>Metazoa</taxon>
        <taxon>Chordata</taxon>
        <taxon>Craniata</taxon>
        <taxon>Vertebrata</taxon>
        <taxon>Euteleostomi</taxon>
        <taxon>Mammalia</taxon>
        <taxon>Metatheria</taxon>
        <taxon>Dasyuromorphia</taxon>
        <taxon>Dasyuridae</taxon>
        <taxon>Sarcophilus</taxon>
    </lineage>
</organism>
<evidence type="ECO:0000313" key="8">
    <source>
        <dbReference type="Proteomes" id="UP000007648"/>
    </source>
</evidence>
<dbReference type="RefSeq" id="XP_031817772.1">
    <property type="nucleotide sequence ID" value="XM_031961912.1"/>
</dbReference>
<evidence type="ECO:0000256" key="5">
    <source>
        <dbReference type="SAM" id="Coils"/>
    </source>
</evidence>
<evidence type="ECO:0000256" key="3">
    <source>
        <dbReference type="ARBA" id="ARBA00022833"/>
    </source>
</evidence>
<dbReference type="Gene3D" id="3.30.160.60">
    <property type="entry name" value="Classic Zinc Finger"/>
    <property type="match status" value="1"/>
</dbReference>
<dbReference type="PANTHER" id="PTHR24103">
    <property type="entry name" value="E3 UBIQUITIN-PROTEIN LIGASE TRIM"/>
    <property type="match status" value="1"/>
</dbReference>
<gene>
    <name evidence="7" type="primary">LOC105750171</name>
</gene>
<reference evidence="7 8" key="1">
    <citation type="journal article" date="2011" name="Proc. Natl. Acad. Sci. U.S.A.">
        <title>Genetic diversity and population structure of the endangered marsupial Sarcophilus harrisii (Tasmanian devil).</title>
        <authorList>
            <person name="Miller W."/>
            <person name="Hayes V.M."/>
            <person name="Ratan A."/>
            <person name="Petersen D.C."/>
            <person name="Wittekindt N.E."/>
            <person name="Miller J."/>
            <person name="Walenz B."/>
            <person name="Knight J."/>
            <person name="Qi J."/>
            <person name="Zhao F."/>
            <person name="Wang Q."/>
            <person name="Bedoya-Reina O.C."/>
            <person name="Katiyar N."/>
            <person name="Tomsho L.P."/>
            <person name="Kasson L.M."/>
            <person name="Hardie R.A."/>
            <person name="Woodbridge P."/>
            <person name="Tindall E.A."/>
            <person name="Bertelsen M.F."/>
            <person name="Dixon D."/>
            <person name="Pyecroft S."/>
            <person name="Helgen K.M."/>
            <person name="Lesk A.M."/>
            <person name="Pringle T.H."/>
            <person name="Patterson N."/>
            <person name="Zhang Y."/>
            <person name="Kreiss A."/>
            <person name="Woods G.M."/>
            <person name="Jones M.E."/>
            <person name="Schuster S.C."/>
        </authorList>
    </citation>
    <scope>NUCLEOTIDE SEQUENCE [LARGE SCALE GENOMIC DNA]</scope>
</reference>
<dbReference type="Gene3D" id="3.30.40.10">
    <property type="entry name" value="Zinc/RING finger domain, C3HC4 (zinc finger)"/>
    <property type="match status" value="1"/>
</dbReference>
<feature type="domain" description="B box-type" evidence="6">
    <location>
        <begin position="85"/>
        <end position="126"/>
    </location>
</feature>
<dbReference type="SMART" id="SM00336">
    <property type="entry name" value="BBOX"/>
    <property type="match status" value="1"/>
</dbReference>
<dbReference type="GeneTree" id="ENSGT00940000154126"/>
<proteinExistence type="predicted"/>
<dbReference type="SUPFAM" id="SSF57845">
    <property type="entry name" value="B-box zinc-binding domain"/>
    <property type="match status" value="1"/>
</dbReference>
<dbReference type="GO" id="GO:0008270">
    <property type="term" value="F:zinc ion binding"/>
    <property type="evidence" value="ECO:0007669"/>
    <property type="project" value="UniProtKB-KW"/>
</dbReference>
<dbReference type="Ensembl" id="ENSSHAT00000026537.1">
    <property type="protein sequence ID" value="ENSSHAP00000026150.1"/>
    <property type="gene ID" value="ENSSHAG00000031322.1"/>
</dbReference>
<dbReference type="Proteomes" id="UP000007648">
    <property type="component" value="Unassembled WGS sequence"/>
</dbReference>
<dbReference type="InterPro" id="IPR000315">
    <property type="entry name" value="Znf_B-box"/>
</dbReference>
<evidence type="ECO:0000313" key="7">
    <source>
        <dbReference type="Ensembl" id="ENSSHAP00000026150.1"/>
    </source>
</evidence>
<evidence type="ECO:0000259" key="6">
    <source>
        <dbReference type="PROSITE" id="PS50119"/>
    </source>
</evidence>
<dbReference type="Pfam" id="PF00643">
    <property type="entry name" value="zf-B_box"/>
    <property type="match status" value="1"/>
</dbReference>
<protein>
    <recommendedName>
        <fullName evidence="6">B box-type domain-containing protein</fullName>
    </recommendedName>
</protein>
<reference evidence="7" key="2">
    <citation type="submission" date="2025-08" db="UniProtKB">
        <authorList>
            <consortium name="Ensembl"/>
        </authorList>
    </citation>
    <scope>IDENTIFICATION</scope>
</reference>
<dbReference type="KEGG" id="shr:105750171"/>
<dbReference type="AlphaFoldDB" id="A0A7N4NP88"/>
<dbReference type="SUPFAM" id="SSF57850">
    <property type="entry name" value="RING/U-box"/>
    <property type="match status" value="1"/>
</dbReference>
<keyword evidence="5" id="KW-0175">Coiled coil</keyword>
<evidence type="ECO:0000256" key="1">
    <source>
        <dbReference type="ARBA" id="ARBA00022723"/>
    </source>
</evidence>
<dbReference type="GeneID" id="105750171"/>
<accession>A0A7N4NP88</accession>
<keyword evidence="8" id="KW-1185">Reference proteome</keyword>
<evidence type="ECO:0000256" key="2">
    <source>
        <dbReference type="ARBA" id="ARBA00022771"/>
    </source>
</evidence>
<dbReference type="InParanoid" id="A0A7N4NP88"/>
<dbReference type="OrthoDB" id="9049620at2759"/>
<keyword evidence="3" id="KW-0862">Zinc</keyword>
<feature type="coiled-coil region" evidence="5">
    <location>
        <begin position="201"/>
        <end position="254"/>
    </location>
</feature>